<reference evidence="8 9" key="1">
    <citation type="journal article" date="2017" name="BMC Genomics">
        <title>Genomic analysis of methanogenic archaea reveals a shift towards energy conservation.</title>
        <authorList>
            <person name="Gilmore S.P."/>
            <person name="Henske J.K."/>
            <person name="Sexton J.A."/>
            <person name="Solomon K.V."/>
            <person name="Seppala S."/>
            <person name="Yoo J.I."/>
            <person name="Huyett L.M."/>
            <person name="Pressman A."/>
            <person name="Cogan J.Z."/>
            <person name="Kivenson V."/>
            <person name="Peng X."/>
            <person name="Tan Y."/>
            <person name="Valentine D.L."/>
            <person name="O'Malley M.A."/>
        </authorList>
    </citation>
    <scope>NUCLEOTIDE SEQUENCE [LARGE SCALE GENOMIC DNA]</scope>
    <source>
        <strain evidence="8 9">M.o.H.</strain>
    </source>
</reference>
<keyword evidence="3" id="KW-1003">Cell membrane</keyword>
<feature type="transmembrane region" description="Helical" evidence="7">
    <location>
        <begin position="7"/>
        <end position="25"/>
    </location>
</feature>
<feature type="transmembrane region" description="Helical" evidence="7">
    <location>
        <begin position="37"/>
        <end position="54"/>
    </location>
</feature>
<dbReference type="RefSeq" id="WP_069585047.1">
    <property type="nucleotide sequence ID" value="NZ_LMVM01000012.1"/>
</dbReference>
<evidence type="ECO:0008006" key="10">
    <source>
        <dbReference type="Google" id="ProtNLM"/>
    </source>
</evidence>
<proteinExistence type="inferred from homology"/>
<keyword evidence="6 7" id="KW-0472">Membrane</keyword>
<evidence type="ECO:0000313" key="9">
    <source>
        <dbReference type="Proteomes" id="UP000217784"/>
    </source>
</evidence>
<name>A0A2A2H732_METBR</name>
<evidence type="ECO:0000256" key="3">
    <source>
        <dbReference type="ARBA" id="ARBA00022475"/>
    </source>
</evidence>
<keyword evidence="9" id="KW-1185">Reference proteome</keyword>
<evidence type="ECO:0000256" key="7">
    <source>
        <dbReference type="SAM" id="Phobius"/>
    </source>
</evidence>
<dbReference type="AlphaFoldDB" id="A0A2A2H732"/>
<comment type="caution">
    <text evidence="8">The sequence shown here is derived from an EMBL/GenBank/DDBJ whole genome shotgun (WGS) entry which is preliminary data.</text>
</comment>
<evidence type="ECO:0000256" key="5">
    <source>
        <dbReference type="ARBA" id="ARBA00022989"/>
    </source>
</evidence>
<feature type="transmembrane region" description="Helical" evidence="7">
    <location>
        <begin position="224"/>
        <end position="250"/>
    </location>
</feature>
<dbReference type="EMBL" id="LMVM01000012">
    <property type="protein sequence ID" value="PAV05188.1"/>
    <property type="molecule type" value="Genomic_DNA"/>
</dbReference>
<dbReference type="PANTHER" id="PTHR39087">
    <property type="entry name" value="UPF0104 MEMBRANE PROTEIN MJ1595"/>
    <property type="match status" value="1"/>
</dbReference>
<comment type="subcellular location">
    <subcellularLocation>
        <location evidence="1">Cell membrane</location>
        <topology evidence="1">Multi-pass membrane protein</topology>
    </subcellularLocation>
</comment>
<dbReference type="OrthoDB" id="15513at2157"/>
<evidence type="ECO:0000313" key="8">
    <source>
        <dbReference type="EMBL" id="PAV05188.1"/>
    </source>
</evidence>
<dbReference type="GO" id="GO:0005886">
    <property type="term" value="C:plasma membrane"/>
    <property type="evidence" value="ECO:0007669"/>
    <property type="project" value="UniProtKB-SubCell"/>
</dbReference>
<dbReference type="InterPro" id="IPR022791">
    <property type="entry name" value="L-PG_synthase/AglD"/>
</dbReference>
<evidence type="ECO:0000256" key="4">
    <source>
        <dbReference type="ARBA" id="ARBA00022692"/>
    </source>
</evidence>
<dbReference type="PANTHER" id="PTHR39087:SF2">
    <property type="entry name" value="UPF0104 MEMBRANE PROTEIN MJ1595"/>
    <property type="match status" value="1"/>
</dbReference>
<feature type="transmembrane region" description="Helical" evidence="7">
    <location>
        <begin position="287"/>
        <end position="306"/>
    </location>
</feature>
<evidence type="ECO:0000256" key="2">
    <source>
        <dbReference type="ARBA" id="ARBA00011061"/>
    </source>
</evidence>
<evidence type="ECO:0000256" key="1">
    <source>
        <dbReference type="ARBA" id="ARBA00004651"/>
    </source>
</evidence>
<keyword evidence="5 7" id="KW-1133">Transmembrane helix</keyword>
<feature type="transmembrane region" description="Helical" evidence="7">
    <location>
        <begin position="149"/>
        <end position="170"/>
    </location>
</feature>
<keyword evidence="4 7" id="KW-0812">Transmembrane</keyword>
<sequence>MKHSTLILSLVGFGILAAMVLIIGPSKIVSAVELANPWYLILAVLIQFAIYGLWTQRWAINVNSVDINIKKIHLLPMLMVGMAINNLTPSGRGGGEPVRGYILSKYSKTTFEKSFATVIADRGLDTFPFMVLAVITIISLVLFMTLSELVVIGLTIAVIALLILFIVALYMSINKEFGKKATLWLVKVIKRFSRKEHSTLEEKALTVIHGFQNSMRTMIKDRNVLMYGLPLSFVIWIFEILRVYIVFSAFNAEVSLLLIAEVFIISTLLGMIPLLPGGLGAVDGVMIILFSAAGVPPSISAAATIVERLISFWMTTIIGTAVLPYFGTGVVDKIFSKNS</sequence>
<feature type="transmembrane region" description="Helical" evidence="7">
    <location>
        <begin position="312"/>
        <end position="331"/>
    </location>
</feature>
<dbReference type="Proteomes" id="UP000217784">
    <property type="component" value="Unassembled WGS sequence"/>
</dbReference>
<evidence type="ECO:0000256" key="6">
    <source>
        <dbReference type="ARBA" id="ARBA00023136"/>
    </source>
</evidence>
<organism evidence="8 9">
    <name type="scientific">Methanobacterium bryantii</name>
    <dbReference type="NCBI Taxonomy" id="2161"/>
    <lineage>
        <taxon>Archaea</taxon>
        <taxon>Methanobacteriati</taxon>
        <taxon>Methanobacteriota</taxon>
        <taxon>Methanomada group</taxon>
        <taxon>Methanobacteria</taxon>
        <taxon>Methanobacteriales</taxon>
        <taxon>Methanobacteriaceae</taxon>
        <taxon>Methanobacterium</taxon>
    </lineage>
</organism>
<dbReference type="Pfam" id="PF03706">
    <property type="entry name" value="LPG_synthase_TM"/>
    <property type="match status" value="1"/>
</dbReference>
<protein>
    <recommendedName>
        <fullName evidence="10">Lysylphosphatidylglycerol synthetase</fullName>
    </recommendedName>
</protein>
<feature type="transmembrane region" description="Helical" evidence="7">
    <location>
        <begin position="256"/>
        <end position="275"/>
    </location>
</feature>
<dbReference type="NCBIfam" id="TIGR00374">
    <property type="entry name" value="flippase-like domain"/>
    <property type="match status" value="1"/>
</dbReference>
<feature type="transmembrane region" description="Helical" evidence="7">
    <location>
        <begin position="123"/>
        <end position="143"/>
    </location>
</feature>
<gene>
    <name evidence="8" type="ORF">ASJ80_12950</name>
</gene>
<accession>A0A2A2H732</accession>
<comment type="similarity">
    <text evidence="2">Belongs to the UPF0104 family.</text>
</comment>